<dbReference type="AlphaFoldDB" id="A0A8R1HLW7"/>
<protein>
    <submittedName>
        <fullName evidence="1">Uncharacterized protein</fullName>
    </submittedName>
</protein>
<dbReference type="InterPro" id="IPR029063">
    <property type="entry name" value="SAM-dependent_MTases_sf"/>
</dbReference>
<name>A0A8R1HLW7_CAEJA</name>
<reference evidence="1" key="2">
    <citation type="submission" date="2022-06" db="UniProtKB">
        <authorList>
            <consortium name="EnsemblMetazoa"/>
        </authorList>
    </citation>
    <scope>IDENTIFICATION</scope>
    <source>
        <strain evidence="1">DF5081</strain>
    </source>
</reference>
<dbReference type="EnsemblMetazoa" id="CJA02144.1">
    <property type="protein sequence ID" value="CJA02144.1"/>
    <property type="gene ID" value="WBGene00121348"/>
</dbReference>
<organism evidence="1 2">
    <name type="scientific">Caenorhabditis japonica</name>
    <dbReference type="NCBI Taxonomy" id="281687"/>
    <lineage>
        <taxon>Eukaryota</taxon>
        <taxon>Metazoa</taxon>
        <taxon>Ecdysozoa</taxon>
        <taxon>Nematoda</taxon>
        <taxon>Chromadorea</taxon>
        <taxon>Rhabditida</taxon>
        <taxon>Rhabditina</taxon>
        <taxon>Rhabditomorpha</taxon>
        <taxon>Rhabditoidea</taxon>
        <taxon>Rhabditidae</taxon>
        <taxon>Peloderinae</taxon>
        <taxon>Caenorhabditis</taxon>
    </lineage>
</organism>
<dbReference type="Proteomes" id="UP000005237">
    <property type="component" value="Unassembled WGS sequence"/>
</dbReference>
<proteinExistence type="predicted"/>
<keyword evidence="2" id="KW-1185">Reference proteome</keyword>
<accession>A0A8R1HLW7</accession>
<dbReference type="SUPFAM" id="SSF53335">
    <property type="entry name" value="S-adenosyl-L-methionine-dependent methyltransferases"/>
    <property type="match status" value="1"/>
</dbReference>
<dbReference type="InterPro" id="IPR018181">
    <property type="entry name" value="Heat_shock_70_CS"/>
</dbReference>
<sequence>MAATTSNEACFSMVTAERAFLDGDFETALKHFFVCIIMLPEERRELYEDQFAAAIHGWIALNPENVSRALSLYPQIRQLFPNTIRTKISLIRAVQSTDNTRWLLNCLPICKDAQELATKLEDIVALRITRVNLATMPFPQWHIRMINDAQRNKAFARALSMSIKSRSSIVFDIGSGTGLLSVIAAK</sequence>
<evidence type="ECO:0000313" key="1">
    <source>
        <dbReference type="EnsemblMetazoa" id="CJA02144.1"/>
    </source>
</evidence>
<dbReference type="Gene3D" id="3.40.50.150">
    <property type="entry name" value="Vaccinia Virus protein VP39"/>
    <property type="match status" value="1"/>
</dbReference>
<reference evidence="2" key="1">
    <citation type="submission" date="2010-08" db="EMBL/GenBank/DDBJ databases">
        <authorList>
            <consortium name="Caenorhabditis japonica Sequencing Consortium"/>
            <person name="Wilson R.K."/>
        </authorList>
    </citation>
    <scope>NUCLEOTIDE SEQUENCE [LARGE SCALE GENOMIC DNA]</scope>
    <source>
        <strain evidence="2">DF5081</strain>
    </source>
</reference>
<evidence type="ECO:0000313" key="2">
    <source>
        <dbReference type="Proteomes" id="UP000005237"/>
    </source>
</evidence>
<dbReference type="PROSITE" id="PS00329">
    <property type="entry name" value="HSP70_2"/>
    <property type="match status" value="1"/>
</dbReference>